<dbReference type="RefSeq" id="WP_135763258.1">
    <property type="nucleotide sequence ID" value="NZ_RQHV01000032.1"/>
</dbReference>
<evidence type="ECO:0000256" key="2">
    <source>
        <dbReference type="ARBA" id="ARBA00022989"/>
    </source>
</evidence>
<comment type="caution">
    <text evidence="5">The sequence shown here is derived from an EMBL/GenBank/DDBJ whole genome shotgun (WGS) entry which is preliminary data.</text>
</comment>
<evidence type="ECO:0000256" key="4">
    <source>
        <dbReference type="SAM" id="Phobius"/>
    </source>
</evidence>
<organism evidence="5 6">
    <name type="scientific">Leptospira ilyithenensis</name>
    <dbReference type="NCBI Taxonomy" id="2484901"/>
    <lineage>
        <taxon>Bacteria</taxon>
        <taxon>Pseudomonadati</taxon>
        <taxon>Spirochaetota</taxon>
        <taxon>Spirochaetia</taxon>
        <taxon>Leptospirales</taxon>
        <taxon>Leptospiraceae</taxon>
        <taxon>Leptospira</taxon>
    </lineage>
</organism>
<reference evidence="5" key="1">
    <citation type="journal article" date="2019" name="PLoS Negl. Trop. Dis.">
        <title>Revisiting the worldwide diversity of Leptospira species in the environment.</title>
        <authorList>
            <person name="Vincent A.T."/>
            <person name="Schiettekatte O."/>
            <person name="Bourhy P."/>
            <person name="Veyrier F.J."/>
            <person name="Picardeau M."/>
        </authorList>
    </citation>
    <scope>NUCLEOTIDE SEQUENCE [LARGE SCALE GENOMIC DNA]</scope>
    <source>
        <strain evidence="5">201400974</strain>
    </source>
</reference>
<feature type="transmembrane region" description="Helical" evidence="4">
    <location>
        <begin position="21"/>
        <end position="43"/>
    </location>
</feature>
<feature type="transmembrane region" description="Helical" evidence="4">
    <location>
        <begin position="224"/>
        <end position="247"/>
    </location>
</feature>
<protein>
    <submittedName>
        <fullName evidence="5">MFS transporter</fullName>
    </submittedName>
</protein>
<dbReference type="SUPFAM" id="SSF103473">
    <property type="entry name" value="MFS general substrate transporter"/>
    <property type="match status" value="1"/>
</dbReference>
<evidence type="ECO:0000256" key="3">
    <source>
        <dbReference type="ARBA" id="ARBA00023136"/>
    </source>
</evidence>
<dbReference type="Proteomes" id="UP000298264">
    <property type="component" value="Unassembled WGS sequence"/>
</dbReference>
<keyword evidence="2 4" id="KW-1133">Transmembrane helix</keyword>
<evidence type="ECO:0000256" key="1">
    <source>
        <dbReference type="ARBA" id="ARBA00022692"/>
    </source>
</evidence>
<keyword evidence="1 4" id="KW-0812">Transmembrane</keyword>
<accession>A0A4R9LTU1</accession>
<feature type="transmembrane region" description="Helical" evidence="4">
    <location>
        <begin position="384"/>
        <end position="412"/>
    </location>
</feature>
<sequence length="439" mass="49743">MDKRLKTFFIRINLVLKVQPHEIPILIYSSLCFFCILSSYYILRPIRDELGIETGTKALPWLFSATLISIILLNFPFAWLTHKLNRKHLLNFLFRFFLLQLLIFAFLFSTNPHNIWIGRIFFVWVSVFNLFVVSVFWVLIVDLFQEEEGKRLFGIISAGGSIGAIAGSLFTASLVEHTSKTNLLIVSAILLELAAQAGMRMYTVRAKLQKKEIDSTRPIVENSSLFWGLLGMFHSPYLANAALYVFIYTATSSLIYFQQVHIFETGFSSAGERTSLLAKMDLAVNVSTLIIQILFTSRIIRFLGVSGALAMLPIIGILGFGFLSVFPSITLVLIIQITRRVGQFALAKPTREVLFTLVSKEDKFKAKNFMDTAVYRLGDQSGAWIHAFFSFVGMNPIQISMLGIGASLLWLWNGIWLGKKEKELVLKIEQRSSLKKDHL</sequence>
<dbReference type="InterPro" id="IPR036259">
    <property type="entry name" value="MFS_trans_sf"/>
</dbReference>
<feature type="transmembrane region" description="Helical" evidence="4">
    <location>
        <begin position="181"/>
        <end position="203"/>
    </location>
</feature>
<feature type="transmembrane region" description="Helical" evidence="4">
    <location>
        <begin position="92"/>
        <end position="110"/>
    </location>
</feature>
<name>A0A4R9LTU1_9LEPT</name>
<dbReference type="Gene3D" id="1.20.1250.20">
    <property type="entry name" value="MFS general substrate transporter like domains"/>
    <property type="match status" value="1"/>
</dbReference>
<dbReference type="InterPro" id="IPR011701">
    <property type="entry name" value="MFS"/>
</dbReference>
<gene>
    <name evidence="5" type="ORF">EHS11_04740</name>
</gene>
<evidence type="ECO:0000313" key="6">
    <source>
        <dbReference type="Proteomes" id="UP000298264"/>
    </source>
</evidence>
<dbReference type="AlphaFoldDB" id="A0A4R9LTU1"/>
<dbReference type="OrthoDB" id="199378at2"/>
<feature type="transmembrane region" description="Helical" evidence="4">
    <location>
        <begin position="58"/>
        <end position="80"/>
    </location>
</feature>
<keyword evidence="3 4" id="KW-0472">Membrane</keyword>
<dbReference type="EMBL" id="RQHV01000032">
    <property type="protein sequence ID" value="TGN13205.1"/>
    <property type="molecule type" value="Genomic_DNA"/>
</dbReference>
<dbReference type="PANTHER" id="PTHR43596">
    <property type="entry name" value="ADP,ATP CARRIER PROTEIN"/>
    <property type="match status" value="1"/>
</dbReference>
<evidence type="ECO:0000313" key="5">
    <source>
        <dbReference type="EMBL" id="TGN13205.1"/>
    </source>
</evidence>
<feature type="transmembrane region" description="Helical" evidence="4">
    <location>
        <begin position="152"/>
        <end position="175"/>
    </location>
</feature>
<dbReference type="PANTHER" id="PTHR43596:SF1">
    <property type="entry name" value="ADP,ATP CARRIER PROTEIN"/>
    <property type="match status" value="1"/>
</dbReference>
<keyword evidence="6" id="KW-1185">Reference proteome</keyword>
<feature type="transmembrane region" description="Helical" evidence="4">
    <location>
        <begin position="282"/>
        <end position="300"/>
    </location>
</feature>
<dbReference type="GO" id="GO:0022857">
    <property type="term" value="F:transmembrane transporter activity"/>
    <property type="evidence" value="ECO:0007669"/>
    <property type="project" value="InterPro"/>
</dbReference>
<feature type="transmembrane region" description="Helical" evidence="4">
    <location>
        <begin position="312"/>
        <end position="337"/>
    </location>
</feature>
<proteinExistence type="predicted"/>
<feature type="transmembrane region" description="Helical" evidence="4">
    <location>
        <begin position="116"/>
        <end position="140"/>
    </location>
</feature>
<dbReference type="Pfam" id="PF07690">
    <property type="entry name" value="MFS_1"/>
    <property type="match status" value="1"/>
</dbReference>